<evidence type="ECO:0000313" key="7">
    <source>
        <dbReference type="Proteomes" id="UP000574528"/>
    </source>
</evidence>
<comment type="caution">
    <text evidence="6">The sequence shown here is derived from an EMBL/GenBank/DDBJ whole genome shotgun (WGS) entry which is preliminary data.</text>
</comment>
<dbReference type="InterPro" id="IPR018378">
    <property type="entry name" value="C-type_lectin_CS"/>
</dbReference>
<feature type="domain" description="C-type lectin" evidence="5">
    <location>
        <begin position="170"/>
        <end position="284"/>
    </location>
</feature>
<dbReference type="SUPFAM" id="SSF56436">
    <property type="entry name" value="C-type lectin-like"/>
    <property type="match status" value="1"/>
</dbReference>
<gene>
    <name evidence="6" type="primary">Clec17a</name>
    <name evidence="6" type="ORF">PSIHAE_R09991</name>
</gene>
<dbReference type="InterPro" id="IPR016186">
    <property type="entry name" value="C-type_lectin-like/link_sf"/>
</dbReference>
<evidence type="ECO:0000256" key="3">
    <source>
        <dbReference type="SAM" id="Coils"/>
    </source>
</evidence>
<keyword evidence="3" id="KW-0175">Coiled coil</keyword>
<evidence type="ECO:0000256" key="2">
    <source>
        <dbReference type="ARBA" id="ARBA00023157"/>
    </source>
</evidence>
<keyword evidence="4" id="KW-1133">Transmembrane helix</keyword>
<organism evidence="6 7">
    <name type="scientific">Psilopogon haemacephalus</name>
    <name type="common">coppersmith barbet</name>
    <dbReference type="NCBI Taxonomy" id="2585815"/>
    <lineage>
        <taxon>Eukaryota</taxon>
        <taxon>Metazoa</taxon>
        <taxon>Chordata</taxon>
        <taxon>Craniata</taxon>
        <taxon>Vertebrata</taxon>
        <taxon>Euteleostomi</taxon>
        <taxon>Archelosauria</taxon>
        <taxon>Archosauria</taxon>
        <taxon>Dinosauria</taxon>
        <taxon>Saurischia</taxon>
        <taxon>Theropoda</taxon>
        <taxon>Coelurosauria</taxon>
        <taxon>Aves</taxon>
        <taxon>Neognathae</taxon>
        <taxon>Neoaves</taxon>
        <taxon>Telluraves</taxon>
        <taxon>Coraciimorphae</taxon>
        <taxon>Piciformes</taxon>
        <taxon>Megalaimidae</taxon>
        <taxon>Psilopogon</taxon>
    </lineage>
</organism>
<name>A0A7K9C2I9_9PICI</name>
<dbReference type="EMBL" id="VWZI01009210">
    <property type="protein sequence ID" value="NXG45665.1"/>
    <property type="molecule type" value="Genomic_DNA"/>
</dbReference>
<keyword evidence="2" id="KW-1015">Disulfide bond</keyword>
<dbReference type="InterPro" id="IPR033989">
    <property type="entry name" value="CD209-like_CTLD"/>
</dbReference>
<feature type="transmembrane region" description="Helical" evidence="4">
    <location>
        <begin position="13"/>
        <end position="34"/>
    </location>
</feature>
<dbReference type="AlphaFoldDB" id="A0A7K9C2I9"/>
<evidence type="ECO:0000313" key="6">
    <source>
        <dbReference type="EMBL" id="NXG45665.1"/>
    </source>
</evidence>
<protein>
    <submittedName>
        <fullName evidence="6">CL17A protein</fullName>
    </submittedName>
</protein>
<proteinExistence type="predicted"/>
<dbReference type="InterPro" id="IPR001304">
    <property type="entry name" value="C-type_lectin-like"/>
</dbReference>
<keyword evidence="1" id="KW-0430">Lectin</keyword>
<keyword evidence="4" id="KW-0472">Membrane</keyword>
<dbReference type="InterPro" id="IPR016187">
    <property type="entry name" value="CTDL_fold"/>
</dbReference>
<evidence type="ECO:0000259" key="5">
    <source>
        <dbReference type="PROSITE" id="PS50041"/>
    </source>
</evidence>
<dbReference type="Gene3D" id="3.10.100.10">
    <property type="entry name" value="Mannose-Binding Protein A, subunit A"/>
    <property type="match status" value="1"/>
</dbReference>
<keyword evidence="7" id="KW-1185">Reference proteome</keyword>
<dbReference type="InterPro" id="IPR050111">
    <property type="entry name" value="C-type_lectin/snaclec_domain"/>
</dbReference>
<dbReference type="OrthoDB" id="2142683at2759"/>
<sequence length="287" mass="32547">SVLSSLTSPPKKAIGLLYLLLALTFVLFTALTIVNLRRVSSAWAALEEAQMRTKNIHTAAWHNLSEVHHALDQQLSNHLKVLNSQLLNVSQEVEKVRKEVTQGKEERGKELEDRIRALEEQDHLKPLLQQLEEMKQEQSRSVVSFNAALEAMHNLSGILCTRCPPGWLQFARTCYYFSTTTKSWLQAKDSCAELNAHLVIVDSEQENKFLANQIMENRVFWLGLADMHREGHWQWLGDASLALSFWNRGEPNNAGHKGEDCATIFSSGFWNDVSCANSEAWICERGC</sequence>
<evidence type="ECO:0000256" key="1">
    <source>
        <dbReference type="ARBA" id="ARBA00022734"/>
    </source>
</evidence>
<dbReference type="CDD" id="cd03590">
    <property type="entry name" value="CLECT_DC-SIGN_like"/>
    <property type="match status" value="1"/>
</dbReference>
<dbReference type="Proteomes" id="UP000574528">
    <property type="component" value="Unassembled WGS sequence"/>
</dbReference>
<feature type="non-terminal residue" evidence="6">
    <location>
        <position position="1"/>
    </location>
</feature>
<dbReference type="SMART" id="SM00034">
    <property type="entry name" value="CLECT"/>
    <property type="match status" value="1"/>
</dbReference>
<dbReference type="PROSITE" id="PS00615">
    <property type="entry name" value="C_TYPE_LECTIN_1"/>
    <property type="match status" value="1"/>
</dbReference>
<dbReference type="GO" id="GO:0030246">
    <property type="term" value="F:carbohydrate binding"/>
    <property type="evidence" value="ECO:0007669"/>
    <property type="project" value="UniProtKB-KW"/>
</dbReference>
<dbReference type="Pfam" id="PF00059">
    <property type="entry name" value="Lectin_C"/>
    <property type="match status" value="1"/>
</dbReference>
<dbReference type="PROSITE" id="PS50041">
    <property type="entry name" value="C_TYPE_LECTIN_2"/>
    <property type="match status" value="1"/>
</dbReference>
<feature type="coiled-coil region" evidence="3">
    <location>
        <begin position="79"/>
        <end position="121"/>
    </location>
</feature>
<accession>A0A7K9C2I9</accession>
<evidence type="ECO:0000256" key="4">
    <source>
        <dbReference type="SAM" id="Phobius"/>
    </source>
</evidence>
<reference evidence="6 7" key="1">
    <citation type="submission" date="2019-09" db="EMBL/GenBank/DDBJ databases">
        <title>Bird 10,000 Genomes (B10K) Project - Family phase.</title>
        <authorList>
            <person name="Zhang G."/>
        </authorList>
    </citation>
    <scope>NUCLEOTIDE SEQUENCE [LARGE SCALE GENOMIC DNA]</scope>
    <source>
        <strain evidence="6">B10K-DU-001-24</strain>
        <tissue evidence="6">Muscle</tissue>
    </source>
</reference>
<keyword evidence="4" id="KW-0812">Transmembrane</keyword>
<feature type="non-terminal residue" evidence="6">
    <location>
        <position position="287"/>
    </location>
</feature>
<dbReference type="PANTHER" id="PTHR22803">
    <property type="entry name" value="MANNOSE, PHOSPHOLIPASE, LECTIN RECEPTOR RELATED"/>
    <property type="match status" value="1"/>
</dbReference>